<dbReference type="CDD" id="cd00293">
    <property type="entry name" value="USP-like"/>
    <property type="match status" value="1"/>
</dbReference>
<accession>A0A2A5RJ21</accession>
<dbReference type="EMBL" id="JXJU01000013">
    <property type="protein sequence ID" value="PCR99070.1"/>
    <property type="molecule type" value="Genomic_DNA"/>
</dbReference>
<evidence type="ECO:0000313" key="4">
    <source>
        <dbReference type="EMBL" id="PCR99070.1"/>
    </source>
</evidence>
<comment type="similarity">
    <text evidence="1 2">Belongs to the universal stress protein A family.</text>
</comment>
<dbReference type="GO" id="GO:0005737">
    <property type="term" value="C:cytoplasm"/>
    <property type="evidence" value="ECO:0007669"/>
    <property type="project" value="UniProtKB-SubCell"/>
</dbReference>
<dbReference type="InterPro" id="IPR006015">
    <property type="entry name" value="Universal_stress_UspA"/>
</dbReference>
<reference evidence="4 5" key="1">
    <citation type="submission" date="2014-12" db="EMBL/GenBank/DDBJ databases">
        <title>Draft genome sequences of 10 type strains of Lactococcus.</title>
        <authorList>
            <person name="Sun Z."/>
            <person name="Zhong Z."/>
            <person name="Liu W."/>
            <person name="Zhang W."/>
            <person name="Zhang H."/>
        </authorList>
    </citation>
    <scope>NUCLEOTIDE SEQUENCE [LARGE SCALE GENOMIC DNA]</scope>
    <source>
        <strain evidence="4 5">JCM 16395</strain>
    </source>
</reference>
<keyword evidence="2" id="KW-0963">Cytoplasm</keyword>
<dbReference type="InterPro" id="IPR014729">
    <property type="entry name" value="Rossmann-like_a/b/a_fold"/>
</dbReference>
<dbReference type="AlphaFoldDB" id="A0A2A5RJ21"/>
<dbReference type="Pfam" id="PF00582">
    <property type="entry name" value="Usp"/>
    <property type="match status" value="1"/>
</dbReference>
<dbReference type="Proteomes" id="UP000218181">
    <property type="component" value="Unassembled WGS sequence"/>
</dbReference>
<dbReference type="PIRSF" id="PIRSF006276">
    <property type="entry name" value="UspA"/>
    <property type="match status" value="1"/>
</dbReference>
<dbReference type="OrthoDB" id="9777884at2"/>
<dbReference type="Gene3D" id="3.40.50.620">
    <property type="entry name" value="HUPs"/>
    <property type="match status" value="1"/>
</dbReference>
<evidence type="ECO:0000256" key="2">
    <source>
        <dbReference type="PIRNR" id="PIRNR006276"/>
    </source>
</evidence>
<dbReference type="RefSeq" id="WP_054639956.1">
    <property type="nucleotide sequence ID" value="NZ_BBAL01000018.1"/>
</dbReference>
<protein>
    <recommendedName>
        <fullName evidence="2">Universal stress protein</fullName>
    </recommendedName>
</protein>
<organism evidence="4 5">
    <name type="scientific">Lactococcus fujiensis JCM 16395</name>
    <dbReference type="NCBI Taxonomy" id="1291764"/>
    <lineage>
        <taxon>Bacteria</taxon>
        <taxon>Bacillati</taxon>
        <taxon>Bacillota</taxon>
        <taxon>Bacilli</taxon>
        <taxon>Lactobacillales</taxon>
        <taxon>Streptococcaceae</taxon>
        <taxon>Lactococcus</taxon>
    </lineage>
</organism>
<dbReference type="InterPro" id="IPR051688">
    <property type="entry name" value="USP_A"/>
</dbReference>
<proteinExistence type="inferred from homology"/>
<comment type="caution">
    <text evidence="4">The sequence shown here is derived from an EMBL/GenBank/DDBJ whole genome shotgun (WGS) entry which is preliminary data.</text>
</comment>
<evidence type="ECO:0000256" key="1">
    <source>
        <dbReference type="ARBA" id="ARBA00008791"/>
    </source>
</evidence>
<gene>
    <name evidence="4" type="ORF">RT41_GL000514</name>
</gene>
<dbReference type="SUPFAM" id="SSF52402">
    <property type="entry name" value="Adenine nucleotide alpha hydrolases-like"/>
    <property type="match status" value="1"/>
</dbReference>
<dbReference type="InterPro" id="IPR006016">
    <property type="entry name" value="UspA"/>
</dbReference>
<dbReference type="PANTHER" id="PTHR43010">
    <property type="entry name" value="UNIVERSAL STRESS PROTEIN SLR1230"/>
    <property type="match status" value="1"/>
</dbReference>
<name>A0A2A5RJ21_9LACT</name>
<dbReference type="PRINTS" id="PR01438">
    <property type="entry name" value="UNVRSLSTRESS"/>
</dbReference>
<dbReference type="PANTHER" id="PTHR43010:SF1">
    <property type="entry name" value="USPA DOMAIN-CONTAINING PROTEIN"/>
    <property type="match status" value="1"/>
</dbReference>
<dbReference type="STRING" id="1291764.GCA_001311235_03019"/>
<evidence type="ECO:0000313" key="5">
    <source>
        <dbReference type="Proteomes" id="UP000218181"/>
    </source>
</evidence>
<keyword evidence="5" id="KW-1185">Reference proteome</keyword>
<comment type="subcellular location">
    <subcellularLocation>
        <location evidence="2">Cytoplasm</location>
    </subcellularLocation>
</comment>
<evidence type="ECO:0000259" key="3">
    <source>
        <dbReference type="Pfam" id="PF00582"/>
    </source>
</evidence>
<sequence length="141" mass="15594">MKEVYNKILVAVDGSKQSENAVQEAVAIAKRNQTSLFVLHVKDETQLSGTPYAMPLNLEVLENNAQQILDNVKKIINGEVPYEIYDYTGLPKKQIVEFAEEFGIDLIVIGSNGKNLLDRILLGSTSTYVVSHAPCNVMVVK</sequence>
<feature type="domain" description="UspA" evidence="3">
    <location>
        <begin position="5"/>
        <end position="141"/>
    </location>
</feature>